<organism evidence="3 4">
    <name type="scientific">Tepidamorphus gemmatus</name>
    <dbReference type="NCBI Taxonomy" id="747076"/>
    <lineage>
        <taxon>Bacteria</taxon>
        <taxon>Pseudomonadati</taxon>
        <taxon>Pseudomonadota</taxon>
        <taxon>Alphaproteobacteria</taxon>
        <taxon>Hyphomicrobiales</taxon>
        <taxon>Tepidamorphaceae</taxon>
        <taxon>Tepidamorphus</taxon>
    </lineage>
</organism>
<name>A0A4R3MC56_9HYPH</name>
<keyword evidence="2 3" id="KW-0812">Transmembrane</keyword>
<keyword evidence="2" id="KW-1133">Transmembrane helix</keyword>
<dbReference type="Proteomes" id="UP000295678">
    <property type="component" value="Unassembled WGS sequence"/>
</dbReference>
<feature type="compositionally biased region" description="Basic and acidic residues" evidence="1">
    <location>
        <begin position="92"/>
        <end position="139"/>
    </location>
</feature>
<reference evidence="3 4" key="1">
    <citation type="submission" date="2019-03" db="EMBL/GenBank/DDBJ databases">
        <title>Genomic Encyclopedia of Type Strains, Phase IV (KMG-IV): sequencing the most valuable type-strain genomes for metagenomic binning, comparative biology and taxonomic classification.</title>
        <authorList>
            <person name="Goeker M."/>
        </authorList>
    </citation>
    <scope>NUCLEOTIDE SEQUENCE [LARGE SCALE GENOMIC DNA]</scope>
    <source>
        <strain evidence="3 4">DSM 19345</strain>
    </source>
</reference>
<feature type="transmembrane region" description="Helical" evidence="2">
    <location>
        <begin position="221"/>
        <end position="243"/>
    </location>
</feature>
<evidence type="ECO:0000256" key="2">
    <source>
        <dbReference type="SAM" id="Phobius"/>
    </source>
</evidence>
<dbReference type="EMBL" id="SMAK01000005">
    <property type="protein sequence ID" value="TCT10722.1"/>
    <property type="molecule type" value="Genomic_DNA"/>
</dbReference>
<protein>
    <submittedName>
        <fullName evidence="3">PepSY-associated transmembrane protein</fullName>
    </submittedName>
</protein>
<accession>A0A4R3MC56</accession>
<feature type="transmembrane region" description="Helical" evidence="2">
    <location>
        <begin position="21"/>
        <end position="42"/>
    </location>
</feature>
<gene>
    <name evidence="3" type="ORF">EDC22_105222</name>
</gene>
<comment type="caution">
    <text evidence="3">The sequence shown here is derived from an EMBL/GenBank/DDBJ whole genome shotgun (WGS) entry which is preliminary data.</text>
</comment>
<evidence type="ECO:0000313" key="3">
    <source>
        <dbReference type="EMBL" id="TCT10722.1"/>
    </source>
</evidence>
<dbReference type="Pfam" id="PF03929">
    <property type="entry name" value="PepSY_TM"/>
    <property type="match status" value="1"/>
</dbReference>
<keyword evidence="4" id="KW-1185">Reference proteome</keyword>
<keyword evidence="2" id="KW-0472">Membrane</keyword>
<sequence length="257" mass="28099">MEIILSKLQSKVWSVLRNWHIWLGVASAIPILIIAVSTVFLVHKSLDFHIPNLLAAGADTGFSAPGNGEIDREISHLEGLLAQAEARPQPGKADKPEKDHREKDRREKDAAAKDRDKRKPKGSMDAKGGHAPDGREPDGRPVTQAEEPEGQSGTVTLPDTGVRTVRVDGFIPTFIATAHADPGEGERKFEKERKDKDKSGVSVRKLMKSLHTGKFLGPLDWLWADLIALSLFFFVLSGVMTWWRSSRRSAGGGTGAA</sequence>
<proteinExistence type="predicted"/>
<evidence type="ECO:0000313" key="4">
    <source>
        <dbReference type="Proteomes" id="UP000295678"/>
    </source>
</evidence>
<dbReference type="AlphaFoldDB" id="A0A4R3MC56"/>
<evidence type="ECO:0000256" key="1">
    <source>
        <dbReference type="SAM" id="MobiDB-lite"/>
    </source>
</evidence>
<feature type="region of interest" description="Disordered" evidence="1">
    <location>
        <begin position="83"/>
        <end position="161"/>
    </location>
</feature>
<dbReference type="InterPro" id="IPR005625">
    <property type="entry name" value="PepSY-ass_TM"/>
</dbReference>